<sequence length="44" mass="4962">MHTCCLNSFSDLSDRCLDILFIMARLLQSSVEVFRGLLNDIPSS</sequence>
<proteinExistence type="predicted"/>
<accession>A0A0E9W284</accession>
<name>A0A0E9W284_ANGAN</name>
<evidence type="ECO:0000313" key="1">
    <source>
        <dbReference type="EMBL" id="JAH83675.1"/>
    </source>
</evidence>
<reference evidence="1" key="2">
    <citation type="journal article" date="2015" name="Fish Shellfish Immunol.">
        <title>Early steps in the European eel (Anguilla anguilla)-Vibrio vulnificus interaction in the gills: Role of the RtxA13 toxin.</title>
        <authorList>
            <person name="Callol A."/>
            <person name="Pajuelo D."/>
            <person name="Ebbesson L."/>
            <person name="Teles M."/>
            <person name="MacKenzie S."/>
            <person name="Amaro C."/>
        </authorList>
    </citation>
    <scope>NUCLEOTIDE SEQUENCE</scope>
</reference>
<reference evidence="1" key="1">
    <citation type="submission" date="2014-11" db="EMBL/GenBank/DDBJ databases">
        <authorList>
            <person name="Amaro Gonzalez C."/>
        </authorList>
    </citation>
    <scope>NUCLEOTIDE SEQUENCE</scope>
</reference>
<protein>
    <submittedName>
        <fullName evidence="1">Uncharacterized protein</fullName>
    </submittedName>
</protein>
<organism evidence="1">
    <name type="scientific">Anguilla anguilla</name>
    <name type="common">European freshwater eel</name>
    <name type="synonym">Muraena anguilla</name>
    <dbReference type="NCBI Taxonomy" id="7936"/>
    <lineage>
        <taxon>Eukaryota</taxon>
        <taxon>Metazoa</taxon>
        <taxon>Chordata</taxon>
        <taxon>Craniata</taxon>
        <taxon>Vertebrata</taxon>
        <taxon>Euteleostomi</taxon>
        <taxon>Actinopterygii</taxon>
        <taxon>Neopterygii</taxon>
        <taxon>Teleostei</taxon>
        <taxon>Anguilliformes</taxon>
        <taxon>Anguillidae</taxon>
        <taxon>Anguilla</taxon>
    </lineage>
</organism>
<dbReference type="EMBL" id="GBXM01024902">
    <property type="protein sequence ID" value="JAH83675.1"/>
    <property type="molecule type" value="Transcribed_RNA"/>
</dbReference>
<dbReference type="AlphaFoldDB" id="A0A0E9W284"/>